<protein>
    <submittedName>
        <fullName evidence="3">Uncharacterized protein LOC113464940</fullName>
    </submittedName>
</protein>
<reference evidence="3" key="1">
    <citation type="submission" date="2025-08" db="UniProtKB">
        <authorList>
            <consortium name="RefSeq"/>
        </authorList>
    </citation>
    <scope>IDENTIFICATION</scope>
    <source>
        <tissue evidence="3">Whole body</tissue>
    </source>
</reference>
<dbReference type="Proteomes" id="UP000694925">
    <property type="component" value="Unplaced"/>
</dbReference>
<feature type="region of interest" description="Disordered" evidence="1">
    <location>
        <begin position="1"/>
        <end position="32"/>
    </location>
</feature>
<dbReference type="KEGG" id="ccal:113464940"/>
<evidence type="ECO:0000256" key="1">
    <source>
        <dbReference type="SAM" id="MobiDB-lite"/>
    </source>
</evidence>
<dbReference type="RefSeq" id="XP_026673547.1">
    <property type="nucleotide sequence ID" value="XM_026817746.1"/>
</dbReference>
<evidence type="ECO:0000313" key="3">
    <source>
        <dbReference type="RefSeq" id="XP_026673547.1"/>
    </source>
</evidence>
<dbReference type="AlphaFoldDB" id="A0AAJ7S9V0"/>
<sequence>MPGREGGSGIYRERERDRAKEDEWSVNEKKREGCAGCEEEVEEEKEAGGSGWLEIKVPGWHRPASKSTPLDSNFERQPTRKSGFKSLSISAGVMARRVLPSLPPTGC</sequence>
<organism evidence="2 3">
    <name type="scientific">Ceratina calcarata</name>
    <dbReference type="NCBI Taxonomy" id="156304"/>
    <lineage>
        <taxon>Eukaryota</taxon>
        <taxon>Metazoa</taxon>
        <taxon>Ecdysozoa</taxon>
        <taxon>Arthropoda</taxon>
        <taxon>Hexapoda</taxon>
        <taxon>Insecta</taxon>
        <taxon>Pterygota</taxon>
        <taxon>Neoptera</taxon>
        <taxon>Endopterygota</taxon>
        <taxon>Hymenoptera</taxon>
        <taxon>Apocrita</taxon>
        <taxon>Aculeata</taxon>
        <taxon>Apoidea</taxon>
        <taxon>Anthophila</taxon>
        <taxon>Apidae</taxon>
        <taxon>Ceratina</taxon>
        <taxon>Zadontomerus</taxon>
    </lineage>
</organism>
<feature type="region of interest" description="Disordered" evidence="1">
    <location>
        <begin position="60"/>
        <end position="85"/>
    </location>
</feature>
<feature type="compositionally biased region" description="Basic and acidic residues" evidence="1">
    <location>
        <begin position="11"/>
        <end position="32"/>
    </location>
</feature>
<proteinExistence type="predicted"/>
<gene>
    <name evidence="3" type="primary">LOC113464940</name>
</gene>
<keyword evidence="2" id="KW-1185">Reference proteome</keyword>
<evidence type="ECO:0000313" key="2">
    <source>
        <dbReference type="Proteomes" id="UP000694925"/>
    </source>
</evidence>
<dbReference type="GeneID" id="113464940"/>
<name>A0AAJ7S9V0_9HYME</name>
<accession>A0AAJ7S9V0</accession>